<reference evidence="5" key="1">
    <citation type="submission" date="2020-10" db="EMBL/GenBank/DDBJ databases">
        <title>Sequencing the genomes of 1000 actinobacteria strains.</title>
        <authorList>
            <person name="Klenk H.-P."/>
        </authorList>
    </citation>
    <scope>NUCLEOTIDE SEQUENCE</scope>
    <source>
        <strain evidence="5">DSM 45354</strain>
    </source>
</reference>
<dbReference type="Proteomes" id="UP000638648">
    <property type="component" value="Unassembled WGS sequence"/>
</dbReference>
<keyword evidence="1" id="KW-0285">Flavoprotein</keyword>
<evidence type="ECO:0000256" key="1">
    <source>
        <dbReference type="ARBA" id="ARBA00022630"/>
    </source>
</evidence>
<dbReference type="GO" id="GO:0052873">
    <property type="term" value="F:FMN reductase (NADPH) activity"/>
    <property type="evidence" value="ECO:0007669"/>
    <property type="project" value="UniProtKB-EC"/>
</dbReference>
<protein>
    <submittedName>
        <fullName evidence="5">FMN reductase</fullName>
        <ecNumber evidence="5">1.5.1.38</ecNumber>
    </submittedName>
</protein>
<name>A0A927N3H4_9ACTN</name>
<accession>A0A927N3H4</accession>
<dbReference type="AlphaFoldDB" id="A0A927N3H4"/>
<dbReference type="RefSeq" id="WP_192754620.1">
    <property type="nucleotide sequence ID" value="NZ_BAABJL010000042.1"/>
</dbReference>
<dbReference type="PANTHER" id="PTHR43408:SF1">
    <property type="entry name" value="FMN REDUCTASE (NADPH)"/>
    <property type="match status" value="1"/>
</dbReference>
<proteinExistence type="predicted"/>
<evidence type="ECO:0000313" key="6">
    <source>
        <dbReference type="Proteomes" id="UP000638648"/>
    </source>
</evidence>
<dbReference type="EMBL" id="JADBEM010000001">
    <property type="protein sequence ID" value="MBE1611399.1"/>
    <property type="molecule type" value="Genomic_DNA"/>
</dbReference>
<dbReference type="PANTHER" id="PTHR43408">
    <property type="entry name" value="FMN REDUCTASE (NADPH)"/>
    <property type="match status" value="1"/>
</dbReference>
<dbReference type="InterPro" id="IPR051814">
    <property type="entry name" value="NAD(P)H-dep_FMN_reductase"/>
</dbReference>
<evidence type="ECO:0000313" key="5">
    <source>
        <dbReference type="EMBL" id="MBE1611399.1"/>
    </source>
</evidence>
<keyword evidence="6" id="KW-1185">Reference proteome</keyword>
<dbReference type="Gene3D" id="3.40.50.360">
    <property type="match status" value="1"/>
</dbReference>
<keyword evidence="2" id="KW-0288">FMN</keyword>
<organism evidence="5 6">
    <name type="scientific">Actinopolymorpha pittospori</name>
    <dbReference type="NCBI Taxonomy" id="648752"/>
    <lineage>
        <taxon>Bacteria</taxon>
        <taxon>Bacillati</taxon>
        <taxon>Actinomycetota</taxon>
        <taxon>Actinomycetes</taxon>
        <taxon>Propionibacteriales</taxon>
        <taxon>Actinopolymorphaceae</taxon>
        <taxon>Actinopolymorpha</taxon>
    </lineage>
</organism>
<feature type="domain" description="NADPH-dependent FMN reductase-like" evidence="4">
    <location>
        <begin position="11"/>
        <end position="152"/>
    </location>
</feature>
<evidence type="ECO:0000259" key="4">
    <source>
        <dbReference type="Pfam" id="PF03358"/>
    </source>
</evidence>
<dbReference type="InterPro" id="IPR005025">
    <property type="entry name" value="FMN_Rdtase-like_dom"/>
</dbReference>
<sequence>MTAAPTGHTLRVTVLVGNPRPGSRTFTTAVRAAEALVERVRPELGEAVSSVTVSAVDLASLGGDLLAAEPTAGVAGALAATQGADLLLVGSPAYKGTFTGVLKVFLDRLPHLALGGVLAIPVLVAGAPHHLTSLESGLGPVLTEVGASLPVEAFTVLEGDLVALDQVLDPWVRRVAPGVVEALRARLA</sequence>
<evidence type="ECO:0000256" key="2">
    <source>
        <dbReference type="ARBA" id="ARBA00022643"/>
    </source>
</evidence>
<dbReference type="Pfam" id="PF03358">
    <property type="entry name" value="FMN_red"/>
    <property type="match status" value="1"/>
</dbReference>
<comment type="caution">
    <text evidence="5">The sequence shown here is derived from an EMBL/GenBank/DDBJ whole genome shotgun (WGS) entry which is preliminary data.</text>
</comment>
<dbReference type="InterPro" id="IPR029039">
    <property type="entry name" value="Flavoprotein-like_sf"/>
</dbReference>
<gene>
    <name evidence="5" type="ORF">HEB94_008247</name>
</gene>
<dbReference type="EC" id="1.5.1.38" evidence="5"/>
<evidence type="ECO:0000256" key="3">
    <source>
        <dbReference type="ARBA" id="ARBA00023002"/>
    </source>
</evidence>
<keyword evidence="3 5" id="KW-0560">Oxidoreductase</keyword>
<dbReference type="SUPFAM" id="SSF52218">
    <property type="entry name" value="Flavoproteins"/>
    <property type="match status" value="1"/>
</dbReference>